<dbReference type="HOGENOM" id="CLU_012970_2_1_1"/>
<feature type="transmembrane region" description="Helical" evidence="9">
    <location>
        <begin position="388"/>
        <end position="405"/>
    </location>
</feature>
<protein>
    <recommendedName>
        <fullName evidence="10">Major facilitator superfamily (MFS) profile domain-containing protein</fullName>
    </recommendedName>
</protein>
<evidence type="ECO:0000256" key="3">
    <source>
        <dbReference type="ARBA" id="ARBA00022448"/>
    </source>
</evidence>
<dbReference type="InterPro" id="IPR036259">
    <property type="entry name" value="MFS_trans_sf"/>
</dbReference>
<keyword evidence="4 9" id="KW-0812">Transmembrane</keyword>
<organism evidence="11 12">
    <name type="scientific">Cladophialophora yegresii CBS 114405</name>
    <dbReference type="NCBI Taxonomy" id="1182544"/>
    <lineage>
        <taxon>Eukaryota</taxon>
        <taxon>Fungi</taxon>
        <taxon>Dikarya</taxon>
        <taxon>Ascomycota</taxon>
        <taxon>Pezizomycotina</taxon>
        <taxon>Eurotiomycetes</taxon>
        <taxon>Chaetothyriomycetidae</taxon>
        <taxon>Chaetothyriales</taxon>
        <taxon>Herpotrichiellaceae</taxon>
        <taxon>Cladophialophora</taxon>
    </lineage>
</organism>
<feature type="transmembrane region" description="Helical" evidence="9">
    <location>
        <begin position="129"/>
        <end position="148"/>
    </location>
</feature>
<feature type="transmembrane region" description="Helical" evidence="9">
    <location>
        <begin position="475"/>
        <end position="498"/>
    </location>
</feature>
<keyword evidence="3" id="KW-0813">Transport</keyword>
<feature type="transmembrane region" description="Helical" evidence="9">
    <location>
        <begin position="441"/>
        <end position="463"/>
    </location>
</feature>
<evidence type="ECO:0000256" key="6">
    <source>
        <dbReference type="ARBA" id="ARBA00023065"/>
    </source>
</evidence>
<dbReference type="PANTHER" id="PTHR23501">
    <property type="entry name" value="MAJOR FACILITATOR SUPERFAMILY"/>
    <property type="match status" value="1"/>
</dbReference>
<evidence type="ECO:0000259" key="10">
    <source>
        <dbReference type="PROSITE" id="PS50850"/>
    </source>
</evidence>
<feature type="transmembrane region" description="Helical" evidence="9">
    <location>
        <begin position="549"/>
        <end position="572"/>
    </location>
</feature>
<gene>
    <name evidence="11" type="ORF">A1O7_09024</name>
</gene>
<feature type="transmembrane region" description="Helical" evidence="9">
    <location>
        <begin position="412"/>
        <end position="429"/>
    </location>
</feature>
<keyword evidence="6" id="KW-0406">Ion transport</keyword>
<dbReference type="PROSITE" id="PS50850">
    <property type="entry name" value="MFS"/>
    <property type="match status" value="1"/>
</dbReference>
<dbReference type="GO" id="GO:0005768">
    <property type="term" value="C:endosome"/>
    <property type="evidence" value="ECO:0007669"/>
    <property type="project" value="TreeGrafter"/>
</dbReference>
<feature type="transmembrane region" description="Helical" evidence="9">
    <location>
        <begin position="226"/>
        <end position="250"/>
    </location>
</feature>
<feature type="domain" description="Major facilitator superfamily (MFS) profile" evidence="10">
    <location>
        <begin position="73"/>
        <end position="534"/>
    </location>
</feature>
<proteinExistence type="inferred from homology"/>
<dbReference type="eggNOG" id="KOG0254">
    <property type="taxonomic scope" value="Eukaryota"/>
</dbReference>
<evidence type="ECO:0000313" key="12">
    <source>
        <dbReference type="Proteomes" id="UP000019473"/>
    </source>
</evidence>
<dbReference type="InterPro" id="IPR011701">
    <property type="entry name" value="MFS"/>
</dbReference>
<feature type="transmembrane region" description="Helical" evidence="9">
    <location>
        <begin position="168"/>
        <end position="190"/>
    </location>
</feature>
<comment type="caution">
    <text evidence="11">The sequence shown here is derived from an EMBL/GenBank/DDBJ whole genome shotgun (WGS) entry which is preliminary data.</text>
</comment>
<evidence type="ECO:0000256" key="7">
    <source>
        <dbReference type="ARBA" id="ARBA00023136"/>
    </source>
</evidence>
<dbReference type="SUPFAM" id="SSF103473">
    <property type="entry name" value="MFS general substrate transporter"/>
    <property type="match status" value="1"/>
</dbReference>
<name>W9VKR1_9EURO</name>
<dbReference type="OrthoDB" id="4088837at2759"/>
<comment type="subcellular location">
    <subcellularLocation>
        <location evidence="1">Endomembrane system</location>
        <topology evidence="1">Multi-pass membrane protein</topology>
    </subcellularLocation>
</comment>
<feature type="transmembrane region" description="Helical" evidence="9">
    <location>
        <begin position="309"/>
        <end position="327"/>
    </location>
</feature>
<dbReference type="Proteomes" id="UP000019473">
    <property type="component" value="Unassembled WGS sequence"/>
</dbReference>
<feature type="transmembrane region" description="Helical" evidence="9">
    <location>
        <begin position="347"/>
        <end position="368"/>
    </location>
</feature>
<dbReference type="PANTHER" id="PTHR23501:SF92">
    <property type="entry name" value="GLUTATHIONE EXCHANGER 1-RELATED"/>
    <property type="match status" value="1"/>
</dbReference>
<reference evidence="11 12" key="1">
    <citation type="submission" date="2013-03" db="EMBL/GenBank/DDBJ databases">
        <title>The Genome Sequence of Cladophialophora yegresii CBS 114405.</title>
        <authorList>
            <consortium name="The Broad Institute Genomics Platform"/>
            <person name="Cuomo C."/>
            <person name="de Hoog S."/>
            <person name="Gorbushina A."/>
            <person name="Walker B."/>
            <person name="Young S.K."/>
            <person name="Zeng Q."/>
            <person name="Gargeya S."/>
            <person name="Fitzgerald M."/>
            <person name="Haas B."/>
            <person name="Abouelleil A."/>
            <person name="Allen A.W."/>
            <person name="Alvarado L."/>
            <person name="Arachchi H.M."/>
            <person name="Berlin A.M."/>
            <person name="Chapman S.B."/>
            <person name="Gainer-Dewar J."/>
            <person name="Goldberg J."/>
            <person name="Griggs A."/>
            <person name="Gujja S."/>
            <person name="Hansen M."/>
            <person name="Howarth C."/>
            <person name="Imamovic A."/>
            <person name="Ireland A."/>
            <person name="Larimer J."/>
            <person name="McCowan C."/>
            <person name="Murphy C."/>
            <person name="Pearson M."/>
            <person name="Poon T.W."/>
            <person name="Priest M."/>
            <person name="Roberts A."/>
            <person name="Saif S."/>
            <person name="Shea T."/>
            <person name="Sisk P."/>
            <person name="Sykes S."/>
            <person name="Wortman J."/>
            <person name="Nusbaum C."/>
            <person name="Birren B."/>
        </authorList>
    </citation>
    <scope>NUCLEOTIDE SEQUENCE [LARGE SCALE GENOMIC DNA]</scope>
    <source>
        <strain evidence="11 12">CBS 114405</strain>
    </source>
</reference>
<feature type="region of interest" description="Disordered" evidence="8">
    <location>
        <begin position="582"/>
        <end position="601"/>
    </location>
</feature>
<evidence type="ECO:0000256" key="1">
    <source>
        <dbReference type="ARBA" id="ARBA00004127"/>
    </source>
</evidence>
<feature type="region of interest" description="Disordered" evidence="8">
    <location>
        <begin position="1"/>
        <end position="26"/>
    </location>
</feature>
<keyword evidence="7 9" id="KW-0472">Membrane</keyword>
<evidence type="ECO:0000313" key="11">
    <source>
        <dbReference type="EMBL" id="EXJ56093.1"/>
    </source>
</evidence>
<feature type="compositionally biased region" description="Basic and acidic residues" evidence="8">
    <location>
        <begin position="585"/>
        <end position="601"/>
    </location>
</feature>
<dbReference type="EMBL" id="AMGW01000006">
    <property type="protein sequence ID" value="EXJ56093.1"/>
    <property type="molecule type" value="Genomic_DNA"/>
</dbReference>
<feature type="transmembrane region" description="Helical" evidence="9">
    <location>
        <begin position="202"/>
        <end position="220"/>
    </location>
</feature>
<comment type="similarity">
    <text evidence="2">Belongs to the major facilitator superfamily.</text>
</comment>
<dbReference type="InterPro" id="IPR020846">
    <property type="entry name" value="MFS_dom"/>
</dbReference>
<evidence type="ECO:0000256" key="9">
    <source>
        <dbReference type="SAM" id="Phobius"/>
    </source>
</evidence>
<feature type="transmembrane region" description="Helical" evidence="9">
    <location>
        <begin position="102"/>
        <end position="122"/>
    </location>
</feature>
<evidence type="ECO:0000256" key="4">
    <source>
        <dbReference type="ARBA" id="ARBA00022692"/>
    </source>
</evidence>
<dbReference type="VEuPathDB" id="FungiDB:A1O7_09024"/>
<feature type="transmembrane region" description="Helical" evidence="9">
    <location>
        <begin position="271"/>
        <end position="297"/>
    </location>
</feature>
<dbReference type="AlphaFoldDB" id="W9VKR1"/>
<dbReference type="GeneID" id="19183588"/>
<accession>W9VKR1</accession>
<dbReference type="GO" id="GO:0005774">
    <property type="term" value="C:vacuolar membrane"/>
    <property type="evidence" value="ECO:0007669"/>
    <property type="project" value="TreeGrafter"/>
</dbReference>
<dbReference type="GO" id="GO:0015343">
    <property type="term" value="F:siderophore-iron transmembrane transporter activity"/>
    <property type="evidence" value="ECO:0007669"/>
    <property type="project" value="TreeGrafter"/>
</dbReference>
<dbReference type="Gene3D" id="1.20.1250.20">
    <property type="entry name" value="MFS general substrate transporter like domains"/>
    <property type="match status" value="2"/>
</dbReference>
<keyword evidence="5 9" id="KW-1133">Transmembrane helix</keyword>
<evidence type="ECO:0000256" key="5">
    <source>
        <dbReference type="ARBA" id="ARBA00022989"/>
    </source>
</evidence>
<feature type="compositionally biased region" description="Polar residues" evidence="8">
    <location>
        <begin position="1"/>
        <end position="16"/>
    </location>
</feature>
<evidence type="ECO:0000256" key="8">
    <source>
        <dbReference type="SAM" id="MobiDB-lite"/>
    </source>
</evidence>
<dbReference type="GO" id="GO:0005886">
    <property type="term" value="C:plasma membrane"/>
    <property type="evidence" value="ECO:0007669"/>
    <property type="project" value="TreeGrafter"/>
</dbReference>
<feature type="transmembrane region" description="Helical" evidence="9">
    <location>
        <begin position="71"/>
        <end position="90"/>
    </location>
</feature>
<sequence length="613" mass="66786">MGVTDPPTQSVRNGAQATDGKGTFDDRIQISKIGENEESHEPHIDAEGTEESPGVARMAAIAKVLTTPKRVSFFISVFLAGYAFGLDYLVRNTYLAYATSSYQQHSLLATVNVIRGVVVAALQPSIAKLAYVFGRIEIFCFGLVIYVAGSVVEACANNVQSFAAGAFLYQLGYTTSLLMAGIMIADVTAVKDRLFFAFTPNFPYLINTWISGNVTAATLSTTTWKWGIGMFCIIYPVCAAPLILLMVLLGRQARKSTPRRRYPPLLKSLKTLFWELDTIGVLLLTASLAMIMVPLTLAGGVDEKWDNSGILAPLIIGIVLLPAFIIWESKTPYPLLPFYLFKDRMVWACLGLGCFCTFAYTTHASYLFTLLCVSYDFSVADATRIASLYGFCAVLSAAILGLIVMKVRRLKAFVLCGVAATFIGIGLLIKYRGGPDAKVGVIVGEVFVGLAGGFFPYPSLILIQTIAKHQHMGVLIGLMFTVNNMGVALGSCVSGAIWTQTLYEELSKNLAPFNNATLAPAIYAAPLYVVPEYPIGSPERDAIIVSYKYIQRLLTITAAGLTVPVLIAAVFLRDPILANEQSQPEAERRTPKVEPSEKRDGPWANKLWRAFWS</sequence>
<dbReference type="Pfam" id="PF07690">
    <property type="entry name" value="MFS_1"/>
    <property type="match status" value="1"/>
</dbReference>
<evidence type="ECO:0000256" key="2">
    <source>
        <dbReference type="ARBA" id="ARBA00008335"/>
    </source>
</evidence>
<dbReference type="RefSeq" id="XP_007761203.1">
    <property type="nucleotide sequence ID" value="XM_007763013.1"/>
</dbReference>
<keyword evidence="12" id="KW-1185">Reference proteome</keyword>
<dbReference type="FunFam" id="1.20.1250.20:FF:000197">
    <property type="entry name" value="Siderophore iron transporter 1"/>
    <property type="match status" value="1"/>
</dbReference>